<feature type="compositionally biased region" description="Basic and acidic residues" evidence="1">
    <location>
        <begin position="85"/>
        <end position="109"/>
    </location>
</feature>
<feature type="compositionally biased region" description="Polar residues" evidence="1">
    <location>
        <begin position="377"/>
        <end position="391"/>
    </location>
</feature>
<dbReference type="AlphaFoldDB" id="A0A507B3A7"/>
<feature type="region of interest" description="Disordered" evidence="1">
    <location>
        <begin position="67"/>
        <end position="557"/>
    </location>
</feature>
<organism evidence="2 3">
    <name type="scientific">Thyridium curvatum</name>
    <dbReference type="NCBI Taxonomy" id="1093900"/>
    <lineage>
        <taxon>Eukaryota</taxon>
        <taxon>Fungi</taxon>
        <taxon>Dikarya</taxon>
        <taxon>Ascomycota</taxon>
        <taxon>Pezizomycotina</taxon>
        <taxon>Sordariomycetes</taxon>
        <taxon>Sordariomycetidae</taxon>
        <taxon>Thyridiales</taxon>
        <taxon>Thyridiaceae</taxon>
        <taxon>Thyridium</taxon>
    </lineage>
</organism>
<reference evidence="2 3" key="1">
    <citation type="submission" date="2019-06" db="EMBL/GenBank/DDBJ databases">
        <title>Draft genome sequence of the filamentous fungus Phialemoniopsis curvata isolated from diesel fuel.</title>
        <authorList>
            <person name="Varaljay V.A."/>
            <person name="Lyon W.J."/>
            <person name="Crouch A.L."/>
            <person name="Drake C.E."/>
            <person name="Hollomon J.M."/>
            <person name="Nadeau L.J."/>
            <person name="Nunn H.S."/>
            <person name="Stevenson B.S."/>
            <person name="Bojanowski C.L."/>
            <person name="Crookes-Goodson W.J."/>
        </authorList>
    </citation>
    <scope>NUCLEOTIDE SEQUENCE [LARGE SCALE GENOMIC DNA]</scope>
    <source>
        <strain evidence="2 3">D216</strain>
    </source>
</reference>
<feature type="compositionally biased region" description="Polar residues" evidence="1">
    <location>
        <begin position="71"/>
        <end position="80"/>
    </location>
</feature>
<evidence type="ECO:0000313" key="3">
    <source>
        <dbReference type="Proteomes" id="UP000319257"/>
    </source>
</evidence>
<evidence type="ECO:0000313" key="2">
    <source>
        <dbReference type="EMBL" id="TPX13214.1"/>
    </source>
</evidence>
<comment type="caution">
    <text evidence="2">The sequence shown here is derived from an EMBL/GenBank/DDBJ whole genome shotgun (WGS) entry which is preliminary data.</text>
</comment>
<sequence>MDGARKKVRKLAQHFLPEQPHHLALSPTERYPEPTTLWQHNSRLQYSTYLSDADRGVLLTRPYYDIRQEPESATASNNDSAHAGSRPEMKKAVTKMSFKDYQNKQKKLSESPPDSGASAPRATDAKSQSGEGKPSRDGPRREELSSKASGHRQDAKVAPRQEINGESGVPSSRSKLKTAPIGAPSPSLENKKRSADHDDSPRPQKRNKSDSVSQVDRVHTPRSDTQRGSQDSASTQTKQPNRDNKLLANGRSNLEGGKDGARPTGASPRPVVNGTKSQNTSSSQTTPKKPDSGGKSTVPPLLSPLRLPLGEDRGPKSPRKRPTEGNTALKAPPKPIKSDTNSSQKQKHSSIIPPLLSPTLPPVLEQEIARMKRTSSKGDSSQGTRQSSESPGSIKKSRAPQDDDADRPRAPQKPSLIVTLKYKKRNALRVQRLLALPPTHEKDARRKERSESMEDTPPPARKHLVEDAIAVKRPKTSSDKTVASKSLAAPSTPVKTYSMSRGPSSNSQTAQTPGDSTTLTPGTNDRPPTSHSGENGAVAPSSSTLRSRHAQFTSLGTKLKHDRDNIIKARGASSRSGEFLSLLTPSERKRVAALSLEMVMAYMIAFKSLNQARALDRKACDFKPWEDLLPHLVELRNFTRAYQPLDALAVQLRAVCLEQLADAYSASSISSQDAAQVAGPKLVKLNRKRGEAWAEAYQCLLGIADEGMKATVGPWYGADEVVRVLLPVIRKWADKEGSSWRPEIVLP</sequence>
<feature type="compositionally biased region" description="Polar residues" evidence="1">
    <location>
        <begin position="493"/>
        <end position="533"/>
    </location>
</feature>
<feature type="compositionally biased region" description="Polar residues" evidence="1">
    <location>
        <begin position="226"/>
        <end position="239"/>
    </location>
</feature>
<dbReference type="EMBL" id="SKBQ01000036">
    <property type="protein sequence ID" value="TPX13214.1"/>
    <property type="molecule type" value="Genomic_DNA"/>
</dbReference>
<dbReference type="InParanoid" id="A0A507B3A7"/>
<name>A0A507B3A7_9PEZI</name>
<proteinExistence type="predicted"/>
<dbReference type="GeneID" id="41973861"/>
<feature type="compositionally biased region" description="Low complexity" evidence="1">
    <location>
        <begin position="275"/>
        <end position="287"/>
    </location>
</feature>
<dbReference type="RefSeq" id="XP_030994925.1">
    <property type="nucleotide sequence ID" value="XM_031141044.1"/>
</dbReference>
<feature type="compositionally biased region" description="Low complexity" evidence="1">
    <location>
        <begin position="299"/>
        <end position="308"/>
    </location>
</feature>
<dbReference type="Proteomes" id="UP000319257">
    <property type="component" value="Unassembled WGS sequence"/>
</dbReference>
<dbReference type="STRING" id="1093900.A0A507B3A7"/>
<feature type="compositionally biased region" description="Basic and acidic residues" evidence="1">
    <location>
        <begin position="189"/>
        <end position="202"/>
    </location>
</feature>
<feature type="compositionally biased region" description="Basic and acidic residues" evidence="1">
    <location>
        <begin position="439"/>
        <end position="452"/>
    </location>
</feature>
<feature type="compositionally biased region" description="Polar residues" evidence="1">
    <location>
        <begin position="540"/>
        <end position="556"/>
    </location>
</feature>
<feature type="compositionally biased region" description="Basic and acidic residues" evidence="1">
    <location>
        <begin position="133"/>
        <end position="159"/>
    </location>
</feature>
<feature type="compositionally biased region" description="Basic and acidic residues" evidence="1">
    <location>
        <begin position="216"/>
        <end position="225"/>
    </location>
</feature>
<protein>
    <submittedName>
        <fullName evidence="2">Uncharacterized protein</fullName>
    </submittedName>
</protein>
<evidence type="ECO:0000256" key="1">
    <source>
        <dbReference type="SAM" id="MobiDB-lite"/>
    </source>
</evidence>
<accession>A0A507B3A7</accession>
<keyword evidence="3" id="KW-1185">Reference proteome</keyword>
<gene>
    <name evidence="2" type="ORF">E0L32_006414</name>
</gene>
<dbReference type="OrthoDB" id="284473at2759"/>